<keyword evidence="6" id="KW-1185">Reference proteome</keyword>
<feature type="chain" id="PRO_5015906253" evidence="2">
    <location>
        <begin position="20"/>
        <end position="727"/>
    </location>
</feature>
<evidence type="ECO:0000256" key="2">
    <source>
        <dbReference type="SAM" id="SignalP"/>
    </source>
</evidence>
<feature type="domain" description="Dipeptidylpeptidase IV N-terminal" evidence="4">
    <location>
        <begin position="96"/>
        <end position="447"/>
    </location>
</feature>
<keyword evidence="2" id="KW-0732">Signal</keyword>
<dbReference type="RefSeq" id="WP_107032146.1">
    <property type="nucleotide sequence ID" value="NZ_CAPEJN010000001.1"/>
</dbReference>
<reference evidence="6" key="1">
    <citation type="submission" date="2018-02" db="EMBL/GenBank/DDBJ databases">
        <authorList>
            <person name="Clavel T."/>
            <person name="Strowig T."/>
        </authorList>
    </citation>
    <scope>NUCLEOTIDE SEQUENCE [LARGE SCALE GENOMIC DNA]</scope>
    <source>
        <strain evidence="6">DSM 103720</strain>
    </source>
</reference>
<proteinExistence type="predicted"/>
<evidence type="ECO:0000259" key="4">
    <source>
        <dbReference type="Pfam" id="PF00930"/>
    </source>
</evidence>
<dbReference type="AlphaFoldDB" id="A0A2V1INP9"/>
<accession>A0A2V1INP9</accession>
<protein>
    <submittedName>
        <fullName evidence="5">S9 family peptidase</fullName>
    </submittedName>
</protein>
<evidence type="ECO:0000313" key="5">
    <source>
        <dbReference type="EMBL" id="PWB02489.1"/>
    </source>
</evidence>
<keyword evidence="1" id="KW-0325">Glycoprotein</keyword>
<gene>
    <name evidence="5" type="ORF">C5O23_06520</name>
</gene>
<dbReference type="SUPFAM" id="SSF53474">
    <property type="entry name" value="alpha/beta-Hydrolases"/>
    <property type="match status" value="1"/>
</dbReference>
<dbReference type="SUPFAM" id="SSF82171">
    <property type="entry name" value="DPP6 N-terminal domain-like"/>
    <property type="match status" value="1"/>
</dbReference>
<evidence type="ECO:0000313" key="6">
    <source>
        <dbReference type="Proteomes" id="UP000244905"/>
    </source>
</evidence>
<dbReference type="PANTHER" id="PTHR11731">
    <property type="entry name" value="PROTEASE FAMILY S9B,C DIPEPTIDYL-PEPTIDASE IV-RELATED"/>
    <property type="match status" value="1"/>
</dbReference>
<feature type="domain" description="Peptidase S9 prolyl oligopeptidase catalytic" evidence="3">
    <location>
        <begin position="529"/>
        <end position="726"/>
    </location>
</feature>
<evidence type="ECO:0000259" key="3">
    <source>
        <dbReference type="Pfam" id="PF00326"/>
    </source>
</evidence>
<dbReference type="Pfam" id="PF00930">
    <property type="entry name" value="DPPIV_N"/>
    <property type="match status" value="1"/>
</dbReference>
<dbReference type="InterPro" id="IPR001375">
    <property type="entry name" value="Peptidase_S9_cat"/>
</dbReference>
<dbReference type="GeneID" id="82525997"/>
<dbReference type="EMBL" id="PUEC01000012">
    <property type="protein sequence ID" value="PWB02489.1"/>
    <property type="molecule type" value="Genomic_DNA"/>
</dbReference>
<organism evidence="5 6">
    <name type="scientific">Duncaniella muris</name>
    <dbReference type="NCBI Taxonomy" id="2094150"/>
    <lineage>
        <taxon>Bacteria</taxon>
        <taxon>Pseudomonadati</taxon>
        <taxon>Bacteroidota</taxon>
        <taxon>Bacteroidia</taxon>
        <taxon>Bacteroidales</taxon>
        <taxon>Muribaculaceae</taxon>
        <taxon>Duncaniella</taxon>
    </lineage>
</organism>
<dbReference type="PANTHER" id="PTHR11731:SF193">
    <property type="entry name" value="DIPEPTIDYL PEPTIDASE 9"/>
    <property type="match status" value="1"/>
</dbReference>
<feature type="signal peptide" evidence="2">
    <location>
        <begin position="1"/>
        <end position="19"/>
    </location>
</feature>
<dbReference type="InterPro" id="IPR002469">
    <property type="entry name" value="Peptidase_S9B_N"/>
</dbReference>
<dbReference type="Proteomes" id="UP000244905">
    <property type="component" value="Unassembled WGS sequence"/>
</dbReference>
<sequence length="727" mass="81728">MKKIISCFMAAAAVLPVSAGISDDAAMAPYVYPENSPARVAAPAYMPDGQSYLELSSDRKRIVKFDSRTGKELETVMDVTHTRETTIPEIENFILSPDGTKLIVGRERKMIYRRSSMSKFYVYNIRTRQLHPLSEKFERQQAPQFSPDGRMVAFVANDNNIHLHKIDFKTEVDVTTDGKPGQIINGVPDWVYEEEFSTSVSMAWAPDNMTLCYIKYNETEVPAFTFPLYEGSCDPMTQYEFYPGSFTYKYPVAGEPNSKVSVHSYDVDNRKTKNLDIPVSNFEYIPRIAYGGAPDRLIVTTLNRAQTRMELFSMNPRSNVAKSILVEEEQAWIEPCTYENLTLNADNFVVLSARSGYVHAYQYTYSGALTRTITSGDFEVTAYYGTDAKGNHYVQSTATGPINRVVSRIDAKGVMKHISPEKGCASAWFNPGKSVYTLNYSSSTHPPVYTLYNIDGKQQRVIEDNAAVASRYGAAPKKEFTTIRTDEGIELNAYIIKPSDFSPSRRYPVILHQYSGPGSQQVLDSWSMDWMQYAAKKGYIVICADGRGTGGRGRQWETIVYKRLGHYETIDMQGVGRWAARQPYVDGKRIGICGWSYGGYETLMCVTTGSSPFAAAVAIAPVTDWRFYDSIYTERYMLTPRENEDGYKASAPINAVGGLEVPVLIMHGTADDNVHFKNTVQFTSALQAAGKWCDLFIYPNMNHSINGCGARLSVYSRMLDYFDRNMR</sequence>
<dbReference type="GO" id="GO:0008236">
    <property type="term" value="F:serine-type peptidase activity"/>
    <property type="evidence" value="ECO:0007669"/>
    <property type="project" value="InterPro"/>
</dbReference>
<dbReference type="GO" id="GO:0006508">
    <property type="term" value="P:proteolysis"/>
    <property type="evidence" value="ECO:0007669"/>
    <property type="project" value="InterPro"/>
</dbReference>
<dbReference type="GO" id="GO:0008239">
    <property type="term" value="F:dipeptidyl-peptidase activity"/>
    <property type="evidence" value="ECO:0007669"/>
    <property type="project" value="TreeGrafter"/>
</dbReference>
<dbReference type="InterPro" id="IPR050278">
    <property type="entry name" value="Serine_Prot_S9B/DPPIV"/>
</dbReference>
<dbReference type="InterPro" id="IPR029058">
    <property type="entry name" value="AB_hydrolase_fold"/>
</dbReference>
<dbReference type="Gene3D" id="3.40.50.1820">
    <property type="entry name" value="alpha/beta hydrolase"/>
    <property type="match status" value="1"/>
</dbReference>
<dbReference type="Gene3D" id="2.140.10.30">
    <property type="entry name" value="Dipeptidylpeptidase IV, N-terminal domain"/>
    <property type="match status" value="1"/>
</dbReference>
<name>A0A2V1INP9_9BACT</name>
<dbReference type="FunFam" id="3.40.50.1820:FF:000003">
    <property type="entry name" value="Dipeptidyl peptidase 4"/>
    <property type="match status" value="1"/>
</dbReference>
<evidence type="ECO:0000256" key="1">
    <source>
        <dbReference type="ARBA" id="ARBA00023180"/>
    </source>
</evidence>
<dbReference type="Pfam" id="PF00326">
    <property type="entry name" value="Peptidase_S9"/>
    <property type="match status" value="1"/>
</dbReference>
<comment type="caution">
    <text evidence="5">The sequence shown here is derived from an EMBL/GenBank/DDBJ whole genome shotgun (WGS) entry which is preliminary data.</text>
</comment>